<accession>A0A329LYL3</accession>
<reference evidence="1 2" key="1">
    <citation type="journal article" date="2009" name="Int. J. Syst. Evol. Microbiol.">
        <title>Paenibacillus contaminans sp. nov., isolated from a contaminated laboratory plate.</title>
        <authorList>
            <person name="Chou J.H."/>
            <person name="Lee J.H."/>
            <person name="Lin M.C."/>
            <person name="Chang P.S."/>
            <person name="Arun A.B."/>
            <person name="Young C.C."/>
            <person name="Chen W.M."/>
        </authorList>
    </citation>
    <scope>NUCLEOTIDE SEQUENCE [LARGE SCALE GENOMIC DNA]</scope>
    <source>
        <strain evidence="1 2">CKOBP-6</strain>
    </source>
</reference>
<keyword evidence="2" id="KW-1185">Reference proteome</keyword>
<evidence type="ECO:0000313" key="2">
    <source>
        <dbReference type="Proteomes" id="UP000250369"/>
    </source>
</evidence>
<dbReference type="RefSeq" id="WP_113035715.1">
    <property type="nucleotide sequence ID" value="NZ_QMFB01000034.1"/>
</dbReference>
<evidence type="ECO:0000313" key="1">
    <source>
        <dbReference type="EMBL" id="RAV12166.1"/>
    </source>
</evidence>
<protein>
    <recommendedName>
        <fullName evidence="3">Tail fiber protein</fullName>
    </recommendedName>
</protein>
<comment type="caution">
    <text evidence="1">The sequence shown here is derived from an EMBL/GenBank/DDBJ whole genome shotgun (WGS) entry which is preliminary data.</text>
</comment>
<gene>
    <name evidence="1" type="ORF">DQG23_35180</name>
</gene>
<evidence type="ECO:0008006" key="3">
    <source>
        <dbReference type="Google" id="ProtNLM"/>
    </source>
</evidence>
<dbReference type="OrthoDB" id="2625211at2"/>
<dbReference type="EMBL" id="QMFB01000034">
    <property type="protein sequence ID" value="RAV12166.1"/>
    <property type="molecule type" value="Genomic_DNA"/>
</dbReference>
<sequence>MASNKNIQIKYNNGVDWDSLFPKTKAILVESGSGETVEQHVTDTVKHITSAERTAWNAKATQTDINNAIQALVGTAPSTLDTLQEIVAALGNDPNFANTILTKLAGKVDIVAGKTLTTNDFTAPLKTKLDGIADGATKVQAATNGKIKINGVDVDVYIHPTGTNPHGTTKADVGLGNVENKSSATIRAEISAADINAALGFTPAKILNGSDASKPAATGGKSLYIATDSGKIYLDNISGTWLLVGGGGTVNWSNITGLPTTLSGYGITDAAPSSHIGIGGTAHATATPSVAGFLSAADKTKLDGIAANANNYVHPSTEGNLHVPATGTSNNGKVLKAGSTAGSMSWASVDYSEITGKPSSFTPSTHTHAATDITESVTKRFTSDTEKSTWNGKTKIVLSTTAPTGADIWFEEIT</sequence>
<dbReference type="Proteomes" id="UP000250369">
    <property type="component" value="Unassembled WGS sequence"/>
</dbReference>
<name>A0A329LYL3_9BACL</name>
<dbReference type="AlphaFoldDB" id="A0A329LYL3"/>
<organism evidence="1 2">
    <name type="scientific">Paenibacillus contaminans</name>
    <dbReference type="NCBI Taxonomy" id="450362"/>
    <lineage>
        <taxon>Bacteria</taxon>
        <taxon>Bacillati</taxon>
        <taxon>Bacillota</taxon>
        <taxon>Bacilli</taxon>
        <taxon>Bacillales</taxon>
        <taxon>Paenibacillaceae</taxon>
        <taxon>Paenibacillus</taxon>
    </lineage>
</organism>
<proteinExistence type="predicted"/>